<keyword evidence="2" id="KW-0805">Transcription regulation</keyword>
<dbReference type="PANTHER" id="PTHR30346">
    <property type="entry name" value="TRANSCRIPTIONAL DUAL REGULATOR HCAR-RELATED"/>
    <property type="match status" value="1"/>
</dbReference>
<dbReference type="Gene3D" id="3.40.190.10">
    <property type="entry name" value="Periplasmic binding protein-like II"/>
    <property type="match status" value="2"/>
</dbReference>
<dbReference type="Pfam" id="PF03466">
    <property type="entry name" value="LysR_substrate"/>
    <property type="match status" value="1"/>
</dbReference>
<evidence type="ECO:0000256" key="4">
    <source>
        <dbReference type="ARBA" id="ARBA00023163"/>
    </source>
</evidence>
<evidence type="ECO:0000313" key="7">
    <source>
        <dbReference type="Proteomes" id="UP001501867"/>
    </source>
</evidence>
<organism evidence="6 7">
    <name type="scientific">Streptomyces polychromogenes</name>
    <dbReference type="NCBI Taxonomy" id="67342"/>
    <lineage>
        <taxon>Bacteria</taxon>
        <taxon>Bacillati</taxon>
        <taxon>Actinomycetota</taxon>
        <taxon>Actinomycetes</taxon>
        <taxon>Kitasatosporales</taxon>
        <taxon>Streptomycetaceae</taxon>
        <taxon>Streptomyces</taxon>
    </lineage>
</organism>
<keyword evidence="3" id="KW-0238">DNA-binding</keyword>
<dbReference type="PROSITE" id="PS50931">
    <property type="entry name" value="HTH_LYSR"/>
    <property type="match status" value="1"/>
</dbReference>
<evidence type="ECO:0000259" key="5">
    <source>
        <dbReference type="PROSITE" id="PS50931"/>
    </source>
</evidence>
<sequence>MLERLELEAFLGLAAELHFGRTAERLHVTTGRVSQLIKTIERKVGAPLFERTNRSVRLTPLGNRLCDEVRPAYEEIQAAFARAVSSTRTTVGVLRVGFIGAAAGQIVHQAAGMFPEREPGWRVRPREVQLFEALPRLRDQEVDLLILHLPVTEPGIAVGPVILTEAQLLAVPANHALARRESVTMEDLAEVALLRVAGVRTGTGLSDRWPDRTPQGRPIAPGPEIETFLEALQVIATGAGAGIVGEQATRFYSRPDIAYVPITDMTPKGWGPVWLRSYNSPALRPFVITLLEAARLLHPASH</sequence>
<dbReference type="CDD" id="cd08414">
    <property type="entry name" value="PBP2_LTTR_aromatics_like"/>
    <property type="match status" value="1"/>
</dbReference>
<dbReference type="PANTHER" id="PTHR30346:SF0">
    <property type="entry name" value="HCA OPERON TRANSCRIPTIONAL ACTIVATOR HCAR"/>
    <property type="match status" value="1"/>
</dbReference>
<dbReference type="InterPro" id="IPR036388">
    <property type="entry name" value="WH-like_DNA-bd_sf"/>
</dbReference>
<evidence type="ECO:0000256" key="1">
    <source>
        <dbReference type="ARBA" id="ARBA00009437"/>
    </source>
</evidence>
<dbReference type="SUPFAM" id="SSF53850">
    <property type="entry name" value="Periplasmic binding protein-like II"/>
    <property type="match status" value="1"/>
</dbReference>
<dbReference type="InterPro" id="IPR036390">
    <property type="entry name" value="WH_DNA-bd_sf"/>
</dbReference>
<gene>
    <name evidence="6" type="ORF">GCM10010302_66730</name>
</gene>
<evidence type="ECO:0000256" key="2">
    <source>
        <dbReference type="ARBA" id="ARBA00023015"/>
    </source>
</evidence>
<reference evidence="6 7" key="1">
    <citation type="journal article" date="2019" name="Int. J. Syst. Evol. Microbiol.">
        <title>The Global Catalogue of Microorganisms (GCM) 10K type strain sequencing project: providing services to taxonomists for standard genome sequencing and annotation.</title>
        <authorList>
            <consortium name="The Broad Institute Genomics Platform"/>
            <consortium name="The Broad Institute Genome Sequencing Center for Infectious Disease"/>
            <person name="Wu L."/>
            <person name="Ma J."/>
        </authorList>
    </citation>
    <scope>NUCLEOTIDE SEQUENCE [LARGE SCALE GENOMIC DNA]</scope>
    <source>
        <strain evidence="6 7">JCM 4505</strain>
    </source>
</reference>
<dbReference type="InterPro" id="IPR000847">
    <property type="entry name" value="LysR_HTH_N"/>
</dbReference>
<evidence type="ECO:0000256" key="3">
    <source>
        <dbReference type="ARBA" id="ARBA00023125"/>
    </source>
</evidence>
<comment type="caution">
    <text evidence="6">The sequence shown here is derived from an EMBL/GenBank/DDBJ whole genome shotgun (WGS) entry which is preliminary data.</text>
</comment>
<keyword evidence="7" id="KW-1185">Reference proteome</keyword>
<name>A0ABN0VW04_9ACTN</name>
<keyword evidence="4" id="KW-0804">Transcription</keyword>
<dbReference type="EMBL" id="BAAABV010000028">
    <property type="protein sequence ID" value="GAA0318320.1"/>
    <property type="molecule type" value="Genomic_DNA"/>
</dbReference>
<evidence type="ECO:0000313" key="6">
    <source>
        <dbReference type="EMBL" id="GAA0318320.1"/>
    </source>
</evidence>
<accession>A0ABN0VW04</accession>
<proteinExistence type="inferred from homology"/>
<dbReference type="SUPFAM" id="SSF46785">
    <property type="entry name" value="Winged helix' DNA-binding domain"/>
    <property type="match status" value="1"/>
</dbReference>
<feature type="domain" description="HTH lysR-type" evidence="5">
    <location>
        <begin position="1"/>
        <end position="59"/>
    </location>
</feature>
<dbReference type="RefSeq" id="WP_344167583.1">
    <property type="nucleotide sequence ID" value="NZ_BAAABV010000028.1"/>
</dbReference>
<dbReference type="Pfam" id="PF00126">
    <property type="entry name" value="HTH_1"/>
    <property type="match status" value="1"/>
</dbReference>
<protein>
    <submittedName>
        <fullName evidence="6">LysR family transcriptional regulator</fullName>
    </submittedName>
</protein>
<dbReference type="Gene3D" id="1.10.10.10">
    <property type="entry name" value="Winged helix-like DNA-binding domain superfamily/Winged helix DNA-binding domain"/>
    <property type="match status" value="1"/>
</dbReference>
<dbReference type="InterPro" id="IPR005119">
    <property type="entry name" value="LysR_subst-bd"/>
</dbReference>
<dbReference type="Proteomes" id="UP001501867">
    <property type="component" value="Unassembled WGS sequence"/>
</dbReference>
<comment type="similarity">
    <text evidence="1">Belongs to the LysR transcriptional regulatory family.</text>
</comment>